<evidence type="ECO:0000256" key="2">
    <source>
        <dbReference type="ARBA" id="ARBA00022692"/>
    </source>
</evidence>
<keyword evidence="3 5" id="KW-1133">Transmembrane helix</keyword>
<accession>A0A3G1KYF3</accession>
<dbReference type="KEGG" id="fwa:DCMF_24190"/>
<dbReference type="CDD" id="cd16914">
    <property type="entry name" value="EcfT"/>
    <property type="match status" value="1"/>
</dbReference>
<evidence type="ECO:0000256" key="5">
    <source>
        <dbReference type="SAM" id="Phobius"/>
    </source>
</evidence>
<reference evidence="6 7" key="1">
    <citation type="submission" date="2016-10" db="EMBL/GenBank/DDBJ databases">
        <title>Complete Genome Sequence of Peptococcaceae strain DCMF.</title>
        <authorList>
            <person name="Edwards R.J."/>
            <person name="Holland S.I."/>
            <person name="Deshpande N.P."/>
            <person name="Wong Y.K."/>
            <person name="Ertan H."/>
            <person name="Manefield M."/>
            <person name="Russell T.L."/>
            <person name="Lee M.J."/>
        </authorList>
    </citation>
    <scope>NUCLEOTIDE SEQUENCE [LARGE SCALE GENOMIC DNA]</scope>
    <source>
        <strain evidence="6 7">DCMF</strain>
    </source>
</reference>
<feature type="transmembrane region" description="Helical" evidence="5">
    <location>
        <begin position="50"/>
        <end position="67"/>
    </location>
</feature>
<protein>
    <recommendedName>
        <fullName evidence="8">Energy-coupling factor transporter transmembrane protein EcfT</fullName>
    </recommendedName>
</protein>
<feature type="transmembrane region" description="Helical" evidence="5">
    <location>
        <begin position="117"/>
        <end position="140"/>
    </location>
</feature>
<keyword evidence="7" id="KW-1185">Reference proteome</keyword>
<evidence type="ECO:0000256" key="1">
    <source>
        <dbReference type="ARBA" id="ARBA00004141"/>
    </source>
</evidence>
<sequence>MLYQVPKEQKKLLPSFPSACNAPGIGAGSKILVLSLIIISLFLMHDWRQLFINLFVLTMLSCLCGVLRPMAGRVKHFIFLCLAIVAIHAFFNPHNDHFIYFIGLEGFHYGLKTALRLLGIVIAGNLLLLTTEVTVLVRWFGRINSDLGMILGLSLSIIPVMQRQMATTLEVQSARGLRRDRMRDRFFAFVAVIVPVIVKSIIRAHTMAQLLYLRGYDGRVRQERSSLIRQDWYLMGFGFFYFFMNLYFSIHL</sequence>
<feature type="transmembrane region" description="Helical" evidence="5">
    <location>
        <begin position="186"/>
        <end position="212"/>
    </location>
</feature>
<evidence type="ECO:0000313" key="7">
    <source>
        <dbReference type="Proteomes" id="UP000323521"/>
    </source>
</evidence>
<dbReference type="EMBL" id="CP017634">
    <property type="protein sequence ID" value="ATW27440.1"/>
    <property type="molecule type" value="Genomic_DNA"/>
</dbReference>
<feature type="transmembrane region" description="Helical" evidence="5">
    <location>
        <begin position="232"/>
        <end position="250"/>
    </location>
</feature>
<dbReference type="AlphaFoldDB" id="A0A3G1KYF3"/>
<evidence type="ECO:0000256" key="3">
    <source>
        <dbReference type="ARBA" id="ARBA00022989"/>
    </source>
</evidence>
<evidence type="ECO:0000256" key="4">
    <source>
        <dbReference type="ARBA" id="ARBA00023136"/>
    </source>
</evidence>
<dbReference type="Proteomes" id="UP000323521">
    <property type="component" value="Chromosome"/>
</dbReference>
<gene>
    <name evidence="6" type="ORF">DCMF_24190</name>
</gene>
<name>A0A3G1KYF3_FORW1</name>
<keyword evidence="4 5" id="KW-0472">Membrane</keyword>
<dbReference type="GO" id="GO:0005886">
    <property type="term" value="C:plasma membrane"/>
    <property type="evidence" value="ECO:0007669"/>
    <property type="project" value="UniProtKB-ARBA"/>
</dbReference>
<feature type="transmembrane region" description="Helical" evidence="5">
    <location>
        <begin position="21"/>
        <end position="44"/>
    </location>
</feature>
<dbReference type="Pfam" id="PF02361">
    <property type="entry name" value="CbiQ"/>
    <property type="match status" value="1"/>
</dbReference>
<evidence type="ECO:0000313" key="6">
    <source>
        <dbReference type="EMBL" id="ATW27440.1"/>
    </source>
</evidence>
<comment type="subcellular location">
    <subcellularLocation>
        <location evidence="1">Membrane</location>
        <topology evidence="1">Multi-pass membrane protein</topology>
    </subcellularLocation>
</comment>
<feature type="transmembrane region" description="Helical" evidence="5">
    <location>
        <begin position="74"/>
        <end position="91"/>
    </location>
</feature>
<proteinExistence type="predicted"/>
<keyword evidence="2 5" id="KW-0812">Transmembrane</keyword>
<evidence type="ECO:0008006" key="8">
    <source>
        <dbReference type="Google" id="ProtNLM"/>
    </source>
</evidence>
<dbReference type="InterPro" id="IPR003339">
    <property type="entry name" value="ABC/ECF_trnsptr_transmembrane"/>
</dbReference>
<dbReference type="OrthoDB" id="1722138at2"/>
<dbReference type="RefSeq" id="WP_148136797.1">
    <property type="nucleotide sequence ID" value="NZ_CP017634.1"/>
</dbReference>
<organism evidence="6 7">
    <name type="scientific">Formimonas warabiya</name>
    <dbReference type="NCBI Taxonomy" id="1761012"/>
    <lineage>
        <taxon>Bacteria</taxon>
        <taxon>Bacillati</taxon>
        <taxon>Bacillota</taxon>
        <taxon>Clostridia</taxon>
        <taxon>Eubacteriales</taxon>
        <taxon>Peptococcaceae</taxon>
        <taxon>Candidatus Formimonas</taxon>
    </lineage>
</organism>